<dbReference type="RefSeq" id="XP_056688621.1">
    <property type="nucleotide sequence ID" value="XM_056832643.1"/>
</dbReference>
<feature type="compositionally biased region" description="Polar residues" evidence="1">
    <location>
        <begin position="368"/>
        <end position="379"/>
    </location>
</feature>
<protein>
    <recommendedName>
        <fullName evidence="2">Transposase MuDR plant domain-containing protein</fullName>
    </recommendedName>
</protein>
<name>A0ABM3QZ15_SPIOL</name>
<feature type="region of interest" description="Disordered" evidence="1">
    <location>
        <begin position="365"/>
        <end position="407"/>
    </location>
</feature>
<keyword evidence="3" id="KW-1185">Reference proteome</keyword>
<evidence type="ECO:0000313" key="4">
    <source>
        <dbReference type="RefSeq" id="XP_056688621.1"/>
    </source>
</evidence>
<feature type="domain" description="Transposase MuDR plant" evidence="2">
    <location>
        <begin position="475"/>
        <end position="531"/>
    </location>
</feature>
<dbReference type="PANTHER" id="PTHR31973:SF197">
    <property type="entry name" value="SWIM-TYPE DOMAIN-CONTAINING PROTEIN"/>
    <property type="match status" value="1"/>
</dbReference>
<sequence length="628" mass="72231">MEEIVTTKDISEYGIHMDKNLDPKAHDTRTHLDSQTCLKSNLSTTTTFVFSTLARKLKSIAIPRSIPPCVTSSKVRKRGNCRKRLFFFKRSLFFLCHLNLNKIIHNLHLSQILNLNSKIVGKIFNLASIIESVLVGNFAANLVECSEAIIDGGTRMDNDGRVLRFQLRGKDCDIKVDEDKCNLLDLVMEFEDISGINGGLIADLHYPTFAYLWKMQQWKLLTDVDLMTMFQRLRGARLIYIWVGTVLEPTPLNLMELLGEVHQSQEYNEDRRTYKTTILATLRKSPVVVSEMDQTTKGIYPPSPKSPNTVFQTLQRRTSPRFSPQVGHNINTAPEVQDTNPAVFARKMPRTTAIKKGFWTGEVRKSVRNPTNPTVSASGATRGESRRSGAKVRRKVTFEDEDDSDGDIIPDGDIPADELEDIVRVSKIKDNWKPSTWFGFIDEDDDDYYFQKLYINGEMYEDKEFGRIELRPWMIFTDKDHFKDTLKDYCIQEKFSINVLYADKKIYTVTCSQEKCDWRLHASRLPDGRTWAIKKIMPNEHTCRGLETHNPVCSVKWAASKVMEDIRANPDIPGLSLYELLFKRFGLFMKQTTLYRMKRYVIEILFGGHDKSYGHLPAYAEIIRDTNP</sequence>
<proteinExistence type="predicted"/>
<reference evidence="3" key="1">
    <citation type="journal article" date="2021" name="Nat. Commun.">
        <title>Genomic analyses provide insights into spinach domestication and the genetic basis of agronomic traits.</title>
        <authorList>
            <person name="Cai X."/>
            <person name="Sun X."/>
            <person name="Xu C."/>
            <person name="Sun H."/>
            <person name="Wang X."/>
            <person name="Ge C."/>
            <person name="Zhang Z."/>
            <person name="Wang Q."/>
            <person name="Fei Z."/>
            <person name="Jiao C."/>
            <person name="Wang Q."/>
        </authorList>
    </citation>
    <scope>NUCLEOTIDE SEQUENCE [LARGE SCALE GENOMIC DNA]</scope>
    <source>
        <strain evidence="3">cv. Varoflay</strain>
    </source>
</reference>
<evidence type="ECO:0000313" key="3">
    <source>
        <dbReference type="Proteomes" id="UP000813463"/>
    </source>
</evidence>
<dbReference type="Proteomes" id="UP000813463">
    <property type="component" value="Chromosome 6"/>
</dbReference>
<dbReference type="PANTHER" id="PTHR31973">
    <property type="entry name" value="POLYPROTEIN, PUTATIVE-RELATED"/>
    <property type="match status" value="1"/>
</dbReference>
<dbReference type="GeneID" id="110795566"/>
<organism evidence="3 4">
    <name type="scientific">Spinacia oleracea</name>
    <name type="common">Spinach</name>
    <dbReference type="NCBI Taxonomy" id="3562"/>
    <lineage>
        <taxon>Eukaryota</taxon>
        <taxon>Viridiplantae</taxon>
        <taxon>Streptophyta</taxon>
        <taxon>Embryophyta</taxon>
        <taxon>Tracheophyta</taxon>
        <taxon>Spermatophyta</taxon>
        <taxon>Magnoliopsida</taxon>
        <taxon>eudicotyledons</taxon>
        <taxon>Gunneridae</taxon>
        <taxon>Pentapetalae</taxon>
        <taxon>Caryophyllales</taxon>
        <taxon>Chenopodiaceae</taxon>
        <taxon>Chenopodioideae</taxon>
        <taxon>Anserineae</taxon>
        <taxon>Spinacia</taxon>
    </lineage>
</organism>
<dbReference type="Pfam" id="PF03108">
    <property type="entry name" value="DBD_Tnp_Mut"/>
    <property type="match status" value="1"/>
</dbReference>
<evidence type="ECO:0000256" key="1">
    <source>
        <dbReference type="SAM" id="MobiDB-lite"/>
    </source>
</evidence>
<reference evidence="4" key="2">
    <citation type="submission" date="2025-08" db="UniProtKB">
        <authorList>
            <consortium name="RefSeq"/>
        </authorList>
    </citation>
    <scope>IDENTIFICATION</scope>
    <source>
        <tissue evidence="4">Leaf</tissue>
    </source>
</reference>
<evidence type="ECO:0000259" key="2">
    <source>
        <dbReference type="Pfam" id="PF03108"/>
    </source>
</evidence>
<accession>A0ABM3QZ15</accession>
<dbReference type="InterPro" id="IPR004332">
    <property type="entry name" value="Transposase_MuDR"/>
</dbReference>
<gene>
    <name evidence="4" type="primary">LOC110795566</name>
</gene>